<evidence type="ECO:0000313" key="3">
    <source>
        <dbReference type="Proteomes" id="UP000005019"/>
    </source>
</evidence>
<dbReference type="RefSeq" id="WP_008059776.1">
    <property type="nucleotide sequence ID" value="NZ_AFHG01000036.1"/>
</dbReference>
<evidence type="ECO:0000256" key="1">
    <source>
        <dbReference type="SAM" id="Phobius"/>
    </source>
</evidence>
<reference evidence="2 3" key="1">
    <citation type="journal article" date="2011" name="J. Bacteriol.">
        <title>Genome sequence of Methyloversatilis universalis FAM5T, a methylotrophic representative of the order Rhodocyclales.</title>
        <authorList>
            <person name="Kittichotirat W."/>
            <person name="Good N.M."/>
            <person name="Hall R."/>
            <person name="Bringel F."/>
            <person name="Lajus A."/>
            <person name="Medigue C."/>
            <person name="Smalley N.E."/>
            <person name="Beck D."/>
            <person name="Bumgarner R."/>
            <person name="Vuilleumier S."/>
            <person name="Kalyuzhnaya M.G."/>
        </authorList>
    </citation>
    <scope>NUCLEOTIDE SEQUENCE [LARGE SCALE GENOMIC DNA]</scope>
    <source>
        <strain evidence="3">ATCC BAA-1314 / JCM 13912 / FAM5</strain>
    </source>
</reference>
<organism evidence="2 3">
    <name type="scientific">Methyloversatilis universalis (strain ATCC BAA-1314 / DSM 25237 / JCM 13912 / CCUG 52030 / FAM5)</name>
    <dbReference type="NCBI Taxonomy" id="1000565"/>
    <lineage>
        <taxon>Bacteria</taxon>
        <taxon>Pseudomonadati</taxon>
        <taxon>Pseudomonadota</taxon>
        <taxon>Betaproteobacteria</taxon>
        <taxon>Nitrosomonadales</taxon>
        <taxon>Sterolibacteriaceae</taxon>
        <taxon>Methyloversatilis</taxon>
    </lineage>
</organism>
<dbReference type="OrthoDB" id="8547299at2"/>
<dbReference type="Pfam" id="PF07963">
    <property type="entry name" value="N_methyl"/>
    <property type="match status" value="1"/>
</dbReference>
<gene>
    <name evidence="2" type="ORF">METUNv1_01199</name>
</gene>
<dbReference type="EMBL" id="AFHG01000036">
    <property type="protein sequence ID" value="EGK72434.1"/>
    <property type="molecule type" value="Genomic_DNA"/>
</dbReference>
<comment type="caution">
    <text evidence="2">The sequence shown here is derived from an EMBL/GenBank/DDBJ whole genome shotgun (WGS) entry which is preliminary data.</text>
</comment>
<dbReference type="AlphaFoldDB" id="F5RAI5"/>
<proteinExistence type="predicted"/>
<dbReference type="NCBIfam" id="TIGR02523">
    <property type="entry name" value="type_IV_pilV"/>
    <property type="match status" value="1"/>
</dbReference>
<dbReference type="STRING" id="1000565.METUNv1_01199"/>
<name>F5RAI5_METUF</name>
<dbReference type="InterPro" id="IPR013362">
    <property type="entry name" value="Pilus_4_PilV"/>
</dbReference>
<keyword evidence="1" id="KW-0472">Membrane</keyword>
<accession>F5RAI5</accession>
<dbReference type="Proteomes" id="UP000005019">
    <property type="component" value="Unassembled WGS sequence"/>
</dbReference>
<protein>
    <submittedName>
        <fullName evidence="2">Pre-pilin leader sequence</fullName>
    </submittedName>
</protein>
<dbReference type="eggNOG" id="COG4967">
    <property type="taxonomic scope" value="Bacteria"/>
</dbReference>
<keyword evidence="1" id="KW-1133">Transmembrane helix</keyword>
<keyword evidence="1" id="KW-0812">Transmembrane</keyword>
<dbReference type="InterPro" id="IPR012902">
    <property type="entry name" value="N_methyl_site"/>
</dbReference>
<keyword evidence="3" id="KW-1185">Reference proteome</keyword>
<sequence length="149" mass="15547">MKVRGAQSGISLIEVMVAVFVLAIGMLGMAGLQMASLRSNQSSYERSAAVLAAYTMIDRLRADITAARAGSYNLALPANSCTIPSGSTFPATQLAAWLTDLQTSMGSSACGGVTCTTGATATCVISVRWDDSRVRGGRTNQTFSIEARL</sequence>
<evidence type="ECO:0000313" key="2">
    <source>
        <dbReference type="EMBL" id="EGK72434.1"/>
    </source>
</evidence>
<feature type="transmembrane region" description="Helical" evidence="1">
    <location>
        <begin position="12"/>
        <end position="32"/>
    </location>
</feature>